<gene>
    <name evidence="2" type="ORF">F3K97_05080</name>
</gene>
<dbReference type="EMBL" id="CP047129">
    <property type="protein sequence ID" value="QHB62702.1"/>
    <property type="molecule type" value="Genomic_DNA"/>
</dbReference>
<sequence length="225" mass="23980">MDIEYLYSLKTIEPDEALRLAGPGGAAHSDADYCPDRMEPLRVVLDASGAVLEGTDALRHIAGVGRPMECAIYEPKPIAVPKPKAKAKPRKRFSPKPKEKPVMPDVDPDSDDYTFKELVAAVDAHLGLKGQKNMAGLGRNIARGLKYGMADMFDQSRTVTIREVFDAIDRAGADSLRADMNTAKRIHKADPSTPIAPAAAAIAVARLEGMADPAAAGIAAVRAHG</sequence>
<accession>A0A6I6QYF1</accession>
<protein>
    <submittedName>
        <fullName evidence="2">Uncharacterized protein</fullName>
    </submittedName>
</protein>
<evidence type="ECO:0000256" key="1">
    <source>
        <dbReference type="SAM" id="MobiDB-lite"/>
    </source>
</evidence>
<evidence type="ECO:0000313" key="3">
    <source>
        <dbReference type="Proteomes" id="UP000464884"/>
    </source>
</evidence>
<evidence type="ECO:0000313" key="2">
    <source>
        <dbReference type="EMBL" id="QHB62702.1"/>
    </source>
</evidence>
<name>A0A6I6QYF1_BIFAD</name>
<dbReference type="AlphaFoldDB" id="A0A6I6QYF1"/>
<organism evidence="2 3">
    <name type="scientific">Bifidobacterium adolescentis</name>
    <dbReference type="NCBI Taxonomy" id="1680"/>
    <lineage>
        <taxon>Bacteria</taxon>
        <taxon>Bacillati</taxon>
        <taxon>Actinomycetota</taxon>
        <taxon>Actinomycetes</taxon>
        <taxon>Bifidobacteriales</taxon>
        <taxon>Bifidobacteriaceae</taxon>
        <taxon>Bifidobacterium</taxon>
    </lineage>
</organism>
<proteinExistence type="predicted"/>
<feature type="compositionally biased region" description="Basic residues" evidence="1">
    <location>
        <begin position="83"/>
        <end position="95"/>
    </location>
</feature>
<dbReference type="RefSeq" id="WP_159140602.1">
    <property type="nucleotide sequence ID" value="NZ_CP047129.1"/>
</dbReference>
<feature type="region of interest" description="Disordered" evidence="1">
    <location>
        <begin position="82"/>
        <end position="107"/>
    </location>
</feature>
<reference evidence="2 3" key="1">
    <citation type="submission" date="2019-12" db="EMBL/GenBank/DDBJ databases">
        <title>Draft Genome Sequence of Bifidobacterium adolescentis ZJ2.</title>
        <authorList>
            <person name="Jin Z."/>
        </authorList>
    </citation>
    <scope>NUCLEOTIDE SEQUENCE [LARGE SCALE GENOMIC DNA]</scope>
    <source>
        <strain evidence="2 3">ZJ2</strain>
    </source>
</reference>
<dbReference type="Proteomes" id="UP000464884">
    <property type="component" value="Chromosome"/>
</dbReference>